<protein>
    <submittedName>
        <fullName evidence="1">Uncharacterized protein</fullName>
    </submittedName>
</protein>
<organism evidence="1 2">
    <name type="scientific">Albula glossodonta</name>
    <name type="common">roundjaw bonefish</name>
    <dbReference type="NCBI Taxonomy" id="121402"/>
    <lineage>
        <taxon>Eukaryota</taxon>
        <taxon>Metazoa</taxon>
        <taxon>Chordata</taxon>
        <taxon>Craniata</taxon>
        <taxon>Vertebrata</taxon>
        <taxon>Euteleostomi</taxon>
        <taxon>Actinopterygii</taxon>
        <taxon>Neopterygii</taxon>
        <taxon>Teleostei</taxon>
        <taxon>Albuliformes</taxon>
        <taxon>Albulidae</taxon>
        <taxon>Albula</taxon>
    </lineage>
</organism>
<evidence type="ECO:0000313" key="2">
    <source>
        <dbReference type="Proteomes" id="UP000824540"/>
    </source>
</evidence>
<evidence type="ECO:0000313" key="1">
    <source>
        <dbReference type="EMBL" id="KAG9350330.1"/>
    </source>
</evidence>
<dbReference type="Proteomes" id="UP000824540">
    <property type="component" value="Unassembled WGS sequence"/>
</dbReference>
<accession>A0A8T2PE38</accession>
<keyword evidence="2" id="KW-1185">Reference proteome</keyword>
<gene>
    <name evidence="1" type="ORF">JZ751_026684</name>
</gene>
<sequence length="95" mass="10729">MIIPHCSEPFQHSEKVTLANRERDCTAQNPELGTYSNRSQHLIVTVERKNGSKDAVDTANSYKIECFFFFSKGALNMPQSSEEHVAEPRDNKALS</sequence>
<proteinExistence type="predicted"/>
<name>A0A8T2PE38_9TELE</name>
<reference evidence="1" key="1">
    <citation type="thesis" date="2021" institute="BYU ScholarsArchive" country="Provo, UT, USA">
        <title>Applications of and Algorithms for Genome Assembly and Genomic Analyses with an Emphasis on Marine Teleosts.</title>
        <authorList>
            <person name="Pickett B.D."/>
        </authorList>
    </citation>
    <scope>NUCLEOTIDE SEQUENCE</scope>
    <source>
        <strain evidence="1">HI-2016</strain>
    </source>
</reference>
<dbReference type="EMBL" id="JAFBMS010000008">
    <property type="protein sequence ID" value="KAG9350330.1"/>
    <property type="molecule type" value="Genomic_DNA"/>
</dbReference>
<dbReference type="AlphaFoldDB" id="A0A8T2PE38"/>
<comment type="caution">
    <text evidence="1">The sequence shown here is derived from an EMBL/GenBank/DDBJ whole genome shotgun (WGS) entry which is preliminary data.</text>
</comment>